<name>A0ABP9M708_9FLAO</name>
<protein>
    <submittedName>
        <fullName evidence="1">Uncharacterized protein</fullName>
    </submittedName>
</protein>
<evidence type="ECO:0000313" key="2">
    <source>
        <dbReference type="Proteomes" id="UP001500353"/>
    </source>
</evidence>
<gene>
    <name evidence="1" type="ORF">GCM10023210_15420</name>
</gene>
<organism evidence="1 2">
    <name type="scientific">Chryseobacterium ginsengisoli</name>
    <dbReference type="NCBI Taxonomy" id="363853"/>
    <lineage>
        <taxon>Bacteria</taxon>
        <taxon>Pseudomonadati</taxon>
        <taxon>Bacteroidota</taxon>
        <taxon>Flavobacteriia</taxon>
        <taxon>Flavobacteriales</taxon>
        <taxon>Weeksellaceae</taxon>
        <taxon>Chryseobacterium group</taxon>
        <taxon>Chryseobacterium</taxon>
    </lineage>
</organism>
<sequence length="162" mass="18690">MFFGQIKTGKPASVIKEKLAFPFGTLVKLKFEIIDGASLKQKSLNGIYLMKIKEINGNSLKEPFTLEFIDETGEFPIENFALYKKVYRREAENDLSSDEIKKMEKDYVGKTFIVLAYESGKFVGTPEESDYVYKKVHLPRLIKQDVSFQFKNYMVIDSKLSE</sequence>
<evidence type="ECO:0000313" key="1">
    <source>
        <dbReference type="EMBL" id="GAA5089961.1"/>
    </source>
</evidence>
<dbReference type="Proteomes" id="UP001500353">
    <property type="component" value="Unassembled WGS sequence"/>
</dbReference>
<comment type="caution">
    <text evidence="1">The sequence shown here is derived from an EMBL/GenBank/DDBJ whole genome shotgun (WGS) entry which is preliminary data.</text>
</comment>
<accession>A0ABP9M708</accession>
<keyword evidence="2" id="KW-1185">Reference proteome</keyword>
<dbReference type="EMBL" id="BAABHX010000002">
    <property type="protein sequence ID" value="GAA5089961.1"/>
    <property type="molecule type" value="Genomic_DNA"/>
</dbReference>
<reference evidence="2" key="1">
    <citation type="journal article" date="2019" name="Int. J. Syst. Evol. Microbiol.">
        <title>The Global Catalogue of Microorganisms (GCM) 10K type strain sequencing project: providing services to taxonomists for standard genome sequencing and annotation.</title>
        <authorList>
            <consortium name="The Broad Institute Genomics Platform"/>
            <consortium name="The Broad Institute Genome Sequencing Center for Infectious Disease"/>
            <person name="Wu L."/>
            <person name="Ma J."/>
        </authorList>
    </citation>
    <scope>NUCLEOTIDE SEQUENCE [LARGE SCALE GENOMIC DNA]</scope>
    <source>
        <strain evidence="2">JCM 18019</strain>
    </source>
</reference>
<proteinExistence type="predicted"/>